<dbReference type="OrthoDB" id="7376531at2"/>
<organism evidence="3 4">
    <name type="scientific">Brucella thiophenivorans</name>
    <dbReference type="NCBI Taxonomy" id="571255"/>
    <lineage>
        <taxon>Bacteria</taxon>
        <taxon>Pseudomonadati</taxon>
        <taxon>Pseudomonadota</taxon>
        <taxon>Alphaproteobacteria</taxon>
        <taxon>Hyphomicrobiales</taxon>
        <taxon>Brucellaceae</taxon>
        <taxon>Brucella/Ochrobactrum group</taxon>
        <taxon>Brucella</taxon>
    </lineage>
</organism>
<feature type="compositionally biased region" description="Polar residues" evidence="1">
    <location>
        <begin position="28"/>
        <end position="46"/>
    </location>
</feature>
<comment type="caution">
    <text evidence="3">The sequence shown here is derived from an EMBL/GenBank/DDBJ whole genome shotgun (WGS) entry which is preliminary data.</text>
</comment>
<dbReference type="RefSeq" id="WP_094508311.1">
    <property type="nucleotide sequence ID" value="NZ_JBHEEK010000003.1"/>
</dbReference>
<protein>
    <recommendedName>
        <fullName evidence="5">PepSY domain-containing protein</fullName>
    </recommendedName>
</protein>
<dbReference type="Proteomes" id="UP000215590">
    <property type="component" value="Unassembled WGS sequence"/>
</dbReference>
<proteinExistence type="predicted"/>
<evidence type="ECO:0000313" key="3">
    <source>
        <dbReference type="EMBL" id="OYR15039.1"/>
    </source>
</evidence>
<keyword evidence="4" id="KW-1185">Reference proteome</keyword>
<evidence type="ECO:0008006" key="5">
    <source>
        <dbReference type="Google" id="ProtNLM"/>
    </source>
</evidence>
<feature type="region of interest" description="Disordered" evidence="1">
    <location>
        <begin position="23"/>
        <end position="61"/>
    </location>
</feature>
<feature type="chain" id="PRO_5013055879" description="PepSY domain-containing protein" evidence="2">
    <location>
        <begin position="22"/>
        <end position="110"/>
    </location>
</feature>
<feature type="signal peptide" evidence="2">
    <location>
        <begin position="1"/>
        <end position="21"/>
    </location>
</feature>
<dbReference type="EMBL" id="NNRJ01000051">
    <property type="protein sequence ID" value="OYR15039.1"/>
    <property type="molecule type" value="Genomic_DNA"/>
</dbReference>
<dbReference type="AlphaFoldDB" id="A0A256FJP0"/>
<gene>
    <name evidence="3" type="ORF">CEV31_3195</name>
</gene>
<keyword evidence="2" id="KW-0732">Signal</keyword>
<accession>A0A256FJP0</accession>
<sequence>MKISTIALISACFLAPSVAFAQTAAPDTGSTSPETPAVSTPSNNNPDAPVKGENSFTEDQAKSRIEEAGFSGVADLKLGEDGIWNASAMKGSDKVQVQLDYQGNVTTKAM</sequence>
<evidence type="ECO:0000256" key="2">
    <source>
        <dbReference type="SAM" id="SignalP"/>
    </source>
</evidence>
<reference evidence="3 4" key="1">
    <citation type="submission" date="2017-07" db="EMBL/GenBank/DDBJ databases">
        <title>Phylogenetic study on the rhizospheric bacterium Ochrobactrum sp. A44.</title>
        <authorList>
            <person name="Krzyzanowska D.M."/>
            <person name="Ossowicki A."/>
            <person name="Rajewska M."/>
            <person name="Maciag T."/>
            <person name="Kaczynski Z."/>
            <person name="Czerwicka M."/>
            <person name="Jafra S."/>
        </authorList>
    </citation>
    <scope>NUCLEOTIDE SEQUENCE [LARGE SCALE GENOMIC DNA]</scope>
    <source>
        <strain evidence="3 4">DSM 7216</strain>
    </source>
</reference>
<name>A0A256FJP0_9HYPH</name>
<evidence type="ECO:0000256" key="1">
    <source>
        <dbReference type="SAM" id="MobiDB-lite"/>
    </source>
</evidence>
<evidence type="ECO:0000313" key="4">
    <source>
        <dbReference type="Proteomes" id="UP000215590"/>
    </source>
</evidence>